<sequence>MDTFRIIRGHDSSLRSEDFFDFACTTHLRGHPYNVNSERTRLNLRSEDFFDFACTTHLRGHPYKVKSQALTV</sequence>
<dbReference type="WBParaSite" id="SSLN_0001846801-mRNA-1">
    <property type="protein sequence ID" value="SSLN_0001846801-mRNA-1"/>
    <property type="gene ID" value="SSLN_0001846801"/>
</dbReference>
<dbReference type="Proteomes" id="UP000275846">
    <property type="component" value="Unassembled WGS sequence"/>
</dbReference>
<evidence type="ECO:0000313" key="2">
    <source>
        <dbReference type="Proteomes" id="UP000275846"/>
    </source>
</evidence>
<reference evidence="1 2" key="2">
    <citation type="submission" date="2018-11" db="EMBL/GenBank/DDBJ databases">
        <authorList>
            <consortium name="Pathogen Informatics"/>
        </authorList>
    </citation>
    <scope>NUCLEOTIDE SEQUENCE [LARGE SCALE GENOMIC DNA]</scope>
    <source>
        <strain evidence="1 2">NST_G2</strain>
    </source>
</reference>
<reference evidence="3" key="1">
    <citation type="submission" date="2016-06" db="UniProtKB">
        <authorList>
            <consortium name="WormBaseParasite"/>
        </authorList>
    </citation>
    <scope>IDENTIFICATION</scope>
</reference>
<accession>A0A183TMU5</accession>
<organism evidence="3">
    <name type="scientific">Schistocephalus solidus</name>
    <name type="common">Tapeworm</name>
    <dbReference type="NCBI Taxonomy" id="70667"/>
    <lineage>
        <taxon>Eukaryota</taxon>
        <taxon>Metazoa</taxon>
        <taxon>Spiralia</taxon>
        <taxon>Lophotrochozoa</taxon>
        <taxon>Platyhelminthes</taxon>
        <taxon>Cestoda</taxon>
        <taxon>Eucestoda</taxon>
        <taxon>Diphyllobothriidea</taxon>
        <taxon>Diphyllobothriidae</taxon>
        <taxon>Schistocephalus</taxon>
    </lineage>
</organism>
<proteinExistence type="predicted"/>
<gene>
    <name evidence="1" type="ORF">SSLN_LOCUS17793</name>
</gene>
<dbReference type="EMBL" id="UYSU01043101">
    <property type="protein sequence ID" value="VDM04179.1"/>
    <property type="molecule type" value="Genomic_DNA"/>
</dbReference>
<evidence type="ECO:0000313" key="3">
    <source>
        <dbReference type="WBParaSite" id="SSLN_0001846801-mRNA-1"/>
    </source>
</evidence>
<evidence type="ECO:0000313" key="1">
    <source>
        <dbReference type="EMBL" id="VDM04179.1"/>
    </source>
</evidence>
<keyword evidence="2" id="KW-1185">Reference proteome</keyword>
<name>A0A183TMU5_SCHSO</name>
<dbReference type="AlphaFoldDB" id="A0A183TMU5"/>
<protein>
    <submittedName>
        <fullName evidence="1 3">Uncharacterized protein</fullName>
    </submittedName>
</protein>
<dbReference type="OrthoDB" id="10063766at2759"/>